<dbReference type="EMBL" id="BJXR01000076">
    <property type="protein sequence ID" value="GEN13191.1"/>
    <property type="molecule type" value="Genomic_DNA"/>
</dbReference>
<evidence type="ECO:0000313" key="1">
    <source>
        <dbReference type="EMBL" id="GEN13191.1"/>
    </source>
</evidence>
<accession>A0A511TGC1</accession>
<gene>
    <name evidence="1" type="ORF">MFU01_82280</name>
</gene>
<comment type="caution">
    <text evidence="1">The sequence shown here is derived from an EMBL/GenBank/DDBJ whole genome shotgun (WGS) entry which is preliminary data.</text>
</comment>
<sequence>MEETLPPESSEQPGDVEAFETRISCTAWGNSGCCSPIEIKQVRYCAQLSCPYPGPCHYVTQWTEWGCVPTPAGLPTCQ</sequence>
<name>A0A511TGC1_MYXFU</name>
<dbReference type="AlphaFoldDB" id="A0A511TGC1"/>
<reference evidence="1 2" key="1">
    <citation type="submission" date="2019-07" db="EMBL/GenBank/DDBJ databases">
        <title>Whole genome shotgun sequence of Myxococcus fulvus NBRC 100333.</title>
        <authorList>
            <person name="Hosoyama A."/>
            <person name="Uohara A."/>
            <person name="Ohji S."/>
            <person name="Ichikawa N."/>
        </authorList>
    </citation>
    <scope>NUCLEOTIDE SEQUENCE [LARGE SCALE GENOMIC DNA]</scope>
    <source>
        <strain evidence="1 2">NBRC 100333</strain>
    </source>
</reference>
<dbReference type="Proteomes" id="UP000321514">
    <property type="component" value="Unassembled WGS sequence"/>
</dbReference>
<evidence type="ECO:0000313" key="2">
    <source>
        <dbReference type="Proteomes" id="UP000321514"/>
    </source>
</evidence>
<organism evidence="1 2">
    <name type="scientific">Myxococcus fulvus</name>
    <dbReference type="NCBI Taxonomy" id="33"/>
    <lineage>
        <taxon>Bacteria</taxon>
        <taxon>Pseudomonadati</taxon>
        <taxon>Myxococcota</taxon>
        <taxon>Myxococcia</taxon>
        <taxon>Myxococcales</taxon>
        <taxon>Cystobacterineae</taxon>
        <taxon>Myxococcaceae</taxon>
        <taxon>Myxococcus</taxon>
    </lineage>
</organism>
<protein>
    <submittedName>
        <fullName evidence="1">Uncharacterized protein</fullName>
    </submittedName>
</protein>
<proteinExistence type="predicted"/>